<dbReference type="Proteomes" id="UP001175228">
    <property type="component" value="Unassembled WGS sequence"/>
</dbReference>
<sequence length="254" mass="29369">MTSYRLSSYQNAKHTVGKRTNSTSLYFQGGPVALLIEEGPFLRQCVSCALRDVPQIRWRPLIRKIRYAENVAHSLHCRPLVWRTLRIALSIYQIFFFAITKLDESSQSILVRSFQVVLSDAAADYAALLLAWLHVILVALVSGFAGRIPRKRFYYPPRRTSLLVMAEPSLNEDAFKRRYFFLACNTREGRSFLRAIALQDLLPHSRVFFKPMELEKKITQWPRADELNRYLLVTSGNFLILHLLEACSNMWAGR</sequence>
<keyword evidence="1" id="KW-1133">Transmembrane helix</keyword>
<gene>
    <name evidence="2" type="ORF">EDD18DRAFT_493655</name>
</gene>
<evidence type="ECO:0000256" key="1">
    <source>
        <dbReference type="SAM" id="Phobius"/>
    </source>
</evidence>
<keyword evidence="1" id="KW-0472">Membrane</keyword>
<proteinExistence type="predicted"/>
<feature type="transmembrane region" description="Helical" evidence="1">
    <location>
        <begin position="84"/>
        <end position="102"/>
    </location>
</feature>
<accession>A0AA39V3M8</accession>
<comment type="caution">
    <text evidence="2">The sequence shown here is derived from an EMBL/GenBank/DDBJ whole genome shotgun (WGS) entry which is preliminary data.</text>
</comment>
<dbReference type="EMBL" id="JAUEPU010000003">
    <property type="protein sequence ID" value="KAK0504285.1"/>
    <property type="molecule type" value="Genomic_DNA"/>
</dbReference>
<dbReference type="AlphaFoldDB" id="A0AA39V3M8"/>
<feature type="transmembrane region" description="Helical" evidence="1">
    <location>
        <begin position="122"/>
        <end position="145"/>
    </location>
</feature>
<evidence type="ECO:0000313" key="2">
    <source>
        <dbReference type="EMBL" id="KAK0504285.1"/>
    </source>
</evidence>
<keyword evidence="3" id="KW-1185">Reference proteome</keyword>
<keyword evidence="1" id="KW-0812">Transmembrane</keyword>
<organism evidence="2 3">
    <name type="scientific">Armillaria luteobubalina</name>
    <dbReference type="NCBI Taxonomy" id="153913"/>
    <lineage>
        <taxon>Eukaryota</taxon>
        <taxon>Fungi</taxon>
        <taxon>Dikarya</taxon>
        <taxon>Basidiomycota</taxon>
        <taxon>Agaricomycotina</taxon>
        <taxon>Agaricomycetes</taxon>
        <taxon>Agaricomycetidae</taxon>
        <taxon>Agaricales</taxon>
        <taxon>Marasmiineae</taxon>
        <taxon>Physalacriaceae</taxon>
        <taxon>Armillaria</taxon>
    </lineage>
</organism>
<reference evidence="2" key="1">
    <citation type="submission" date="2023-06" db="EMBL/GenBank/DDBJ databases">
        <authorList>
            <consortium name="Lawrence Berkeley National Laboratory"/>
            <person name="Ahrendt S."/>
            <person name="Sahu N."/>
            <person name="Indic B."/>
            <person name="Wong-Bajracharya J."/>
            <person name="Merenyi Z."/>
            <person name="Ke H.-M."/>
            <person name="Monk M."/>
            <person name="Kocsube S."/>
            <person name="Drula E."/>
            <person name="Lipzen A."/>
            <person name="Balint B."/>
            <person name="Henrissat B."/>
            <person name="Andreopoulos B."/>
            <person name="Martin F.M."/>
            <person name="Harder C.B."/>
            <person name="Rigling D."/>
            <person name="Ford K.L."/>
            <person name="Foster G.D."/>
            <person name="Pangilinan J."/>
            <person name="Papanicolaou A."/>
            <person name="Barry K."/>
            <person name="LaButti K."/>
            <person name="Viragh M."/>
            <person name="Koriabine M."/>
            <person name="Yan M."/>
            <person name="Riley R."/>
            <person name="Champramary S."/>
            <person name="Plett K.L."/>
            <person name="Tsai I.J."/>
            <person name="Slot J."/>
            <person name="Sipos G."/>
            <person name="Plett J."/>
            <person name="Nagy L.G."/>
            <person name="Grigoriev I.V."/>
        </authorList>
    </citation>
    <scope>NUCLEOTIDE SEQUENCE</scope>
    <source>
        <strain evidence="2">HWK02</strain>
    </source>
</reference>
<name>A0AA39V3M8_9AGAR</name>
<evidence type="ECO:0000313" key="3">
    <source>
        <dbReference type="Proteomes" id="UP001175228"/>
    </source>
</evidence>
<protein>
    <submittedName>
        <fullName evidence="2">Uncharacterized protein</fullName>
    </submittedName>
</protein>